<accession>A0A8J4F6Z2</accession>
<sequence>MCRMLRGSCGSIRQGTRRASTGPGGPPPLLRVALHVQCSHDDVLPAQSAAVAVATGNRIQQRRQHNFNGPAGQVAVRRGNRNSVASGRCLHSLGSCAGHSRGTAAAAAAATAAAAGTAIAVVRVEEGGLLGRGGLAASAASAAAAVRCTAGGLAHVGGSVAESCRRSRCSLPRHGPRAGGVLAPRPGRNARGTAKETAANAAAGGATTPPAPEPPTPTSTSTPPTPTPAAPGTTVAEAVTESSGRENGIGSDRGAGADGVRCSLNCRGGSSGDGYGDAAGPPSEHLGVTHRNVATSASQSKNDTLTSPSSPLPPSSSDEAAAGEGLITSTTPSFVQDRSGGLGRLGKFSHRLIVAYDGTDYCGWQLQPSAPTVQRFLESALCTVLREDRAVLGVRAAGRTDSGVHARGQVVQFSCNRELDLDKMSYKLNSVLPHDIRVLRITRTAPDFSVTCSALGKCYHYSLTNAEAHDPLRHRYAMHVRKPLDLVAMRAAAVALEGTRDFTQFSNIGEEGGRPRKRNPVKTLKRVEVVELGEGVSGAMRIEVEGNGFLYKMVRHISGALVAVGEGRLSVNAVARMLEVGSNAPPGCYGSYRGYNVAPAKGLCLHHVLYESRVDDPRCESGPTVRDLRLQRPTLRPYLSGRTSQGAYLAVLGGCRDCGCHCVLHCPL</sequence>
<name>A0A8J4F6Z2_9CHLO</name>
<dbReference type="Pfam" id="PF01416">
    <property type="entry name" value="PseudoU_synth_1"/>
    <property type="match status" value="2"/>
</dbReference>
<keyword evidence="3" id="KW-0413">Isomerase</keyword>
<evidence type="ECO:0000256" key="2">
    <source>
        <dbReference type="ARBA" id="ARBA00022694"/>
    </source>
</evidence>
<keyword evidence="2" id="KW-0819">tRNA processing</keyword>
<dbReference type="AlphaFoldDB" id="A0A8J4F6Z2"/>
<feature type="compositionally biased region" description="Low complexity" evidence="4">
    <location>
        <begin position="190"/>
        <end position="208"/>
    </location>
</feature>
<feature type="region of interest" description="Disordered" evidence="4">
    <location>
        <begin position="294"/>
        <end position="321"/>
    </location>
</feature>
<gene>
    <name evidence="6" type="ORF">Vafri_16701</name>
</gene>
<comment type="similarity">
    <text evidence="1">Belongs to the tRNA pseudouridine synthase TruA family.</text>
</comment>
<comment type="caution">
    <text evidence="6">The sequence shown here is derived from an EMBL/GenBank/DDBJ whole genome shotgun (WGS) entry which is preliminary data.</text>
</comment>
<feature type="compositionally biased region" description="Pro residues" evidence="4">
    <location>
        <begin position="209"/>
        <end position="229"/>
    </location>
</feature>
<dbReference type="InterPro" id="IPR020103">
    <property type="entry name" value="PsdUridine_synth_cat_dom_sf"/>
</dbReference>
<evidence type="ECO:0000256" key="3">
    <source>
        <dbReference type="ARBA" id="ARBA00023235"/>
    </source>
</evidence>
<dbReference type="EMBL" id="BNCO01000051">
    <property type="protein sequence ID" value="GIL62489.1"/>
    <property type="molecule type" value="Genomic_DNA"/>
</dbReference>
<dbReference type="Proteomes" id="UP000747399">
    <property type="component" value="Unassembled WGS sequence"/>
</dbReference>
<dbReference type="Gene3D" id="3.30.70.660">
    <property type="entry name" value="Pseudouridine synthase I, catalytic domain, C-terminal subdomain"/>
    <property type="match status" value="1"/>
</dbReference>
<dbReference type="FunFam" id="3.30.70.580:FF:000001">
    <property type="entry name" value="tRNA pseudouridine synthase A"/>
    <property type="match status" value="1"/>
</dbReference>
<feature type="domain" description="Pseudouridine synthase I TruA alpha/beta" evidence="5">
    <location>
        <begin position="353"/>
        <end position="441"/>
    </location>
</feature>
<protein>
    <recommendedName>
        <fullName evidence="5">Pseudouridine synthase I TruA alpha/beta domain-containing protein</fullName>
    </recommendedName>
</protein>
<dbReference type="GO" id="GO:0003723">
    <property type="term" value="F:RNA binding"/>
    <property type="evidence" value="ECO:0007669"/>
    <property type="project" value="InterPro"/>
</dbReference>
<feature type="compositionally biased region" description="Low complexity" evidence="4">
    <location>
        <begin position="230"/>
        <end position="241"/>
    </location>
</feature>
<dbReference type="PANTHER" id="PTHR11142:SF0">
    <property type="entry name" value="TRNA PSEUDOURIDINE SYNTHASE-LIKE 1"/>
    <property type="match status" value="1"/>
</dbReference>
<feature type="compositionally biased region" description="Polar residues" evidence="4">
    <location>
        <begin position="294"/>
        <end position="303"/>
    </location>
</feature>
<feature type="region of interest" description="Disordered" evidence="4">
    <location>
        <begin position="1"/>
        <end position="26"/>
    </location>
</feature>
<keyword evidence="7" id="KW-1185">Reference proteome</keyword>
<evidence type="ECO:0000313" key="6">
    <source>
        <dbReference type="EMBL" id="GIL62489.1"/>
    </source>
</evidence>
<proteinExistence type="inferred from homology"/>
<dbReference type="Gene3D" id="3.30.70.580">
    <property type="entry name" value="Pseudouridine synthase I, catalytic domain, N-terminal subdomain"/>
    <property type="match status" value="1"/>
</dbReference>
<dbReference type="InterPro" id="IPR020094">
    <property type="entry name" value="TruA/RsuA/RluB/E/F_N"/>
</dbReference>
<evidence type="ECO:0000256" key="4">
    <source>
        <dbReference type="SAM" id="MobiDB-lite"/>
    </source>
</evidence>
<dbReference type="CDD" id="cd02570">
    <property type="entry name" value="PseudoU_synth_EcTruA"/>
    <property type="match status" value="1"/>
</dbReference>
<dbReference type="HAMAP" id="MF_00171">
    <property type="entry name" value="TruA"/>
    <property type="match status" value="1"/>
</dbReference>
<dbReference type="GO" id="GO:0031119">
    <property type="term" value="P:tRNA pseudouridine synthesis"/>
    <property type="evidence" value="ECO:0007669"/>
    <property type="project" value="TreeGrafter"/>
</dbReference>
<reference evidence="6" key="1">
    <citation type="journal article" date="2021" name="Proc. Natl. Acad. Sci. U.S.A.">
        <title>Three genomes in the algal genus Volvox reveal the fate of a haploid sex-determining region after a transition to homothallism.</title>
        <authorList>
            <person name="Yamamoto K."/>
            <person name="Hamaji T."/>
            <person name="Kawai-Toyooka H."/>
            <person name="Matsuzaki R."/>
            <person name="Takahashi F."/>
            <person name="Nishimura Y."/>
            <person name="Kawachi M."/>
            <person name="Noguchi H."/>
            <person name="Minakuchi Y."/>
            <person name="Umen J.G."/>
            <person name="Toyoda A."/>
            <person name="Nozaki H."/>
        </authorList>
    </citation>
    <scope>NUCLEOTIDE SEQUENCE</scope>
    <source>
        <strain evidence="6">NIES-3780</strain>
    </source>
</reference>
<dbReference type="NCBIfam" id="TIGR00071">
    <property type="entry name" value="hisT_truA"/>
    <property type="match status" value="1"/>
</dbReference>
<evidence type="ECO:0000259" key="5">
    <source>
        <dbReference type="Pfam" id="PF01416"/>
    </source>
</evidence>
<evidence type="ECO:0000256" key="1">
    <source>
        <dbReference type="ARBA" id="ARBA00009375"/>
    </source>
</evidence>
<dbReference type="GO" id="GO:0009982">
    <property type="term" value="F:pseudouridine synthase activity"/>
    <property type="evidence" value="ECO:0007669"/>
    <property type="project" value="InterPro"/>
</dbReference>
<feature type="region of interest" description="Disordered" evidence="4">
    <location>
        <begin position="170"/>
        <end position="258"/>
    </location>
</feature>
<evidence type="ECO:0000313" key="7">
    <source>
        <dbReference type="Proteomes" id="UP000747399"/>
    </source>
</evidence>
<dbReference type="SUPFAM" id="SSF55120">
    <property type="entry name" value="Pseudouridine synthase"/>
    <property type="match status" value="1"/>
</dbReference>
<dbReference type="InterPro" id="IPR001406">
    <property type="entry name" value="PsdUridine_synth_TruA"/>
</dbReference>
<dbReference type="InterPro" id="IPR020095">
    <property type="entry name" value="PsdUridine_synth_TruA_C"/>
</dbReference>
<dbReference type="PANTHER" id="PTHR11142">
    <property type="entry name" value="PSEUDOURIDYLATE SYNTHASE"/>
    <property type="match status" value="1"/>
</dbReference>
<organism evidence="6 7">
    <name type="scientific">Volvox africanus</name>
    <dbReference type="NCBI Taxonomy" id="51714"/>
    <lineage>
        <taxon>Eukaryota</taxon>
        <taxon>Viridiplantae</taxon>
        <taxon>Chlorophyta</taxon>
        <taxon>core chlorophytes</taxon>
        <taxon>Chlorophyceae</taxon>
        <taxon>CS clade</taxon>
        <taxon>Chlamydomonadales</taxon>
        <taxon>Volvocaceae</taxon>
        <taxon>Volvox</taxon>
    </lineage>
</organism>
<dbReference type="InterPro" id="IPR020097">
    <property type="entry name" value="PsdUridine_synth_TruA_a/b_dom"/>
</dbReference>
<feature type="domain" description="Pseudouridine synthase I TruA alpha/beta" evidence="5">
    <location>
        <begin position="492"/>
        <end position="611"/>
    </location>
</feature>